<accession>A0A438JIQ3</accession>
<name>A0A438JIQ3_VITVI</name>
<dbReference type="GO" id="GO:0009507">
    <property type="term" value="C:chloroplast"/>
    <property type="evidence" value="ECO:0007669"/>
    <property type="project" value="UniProtKB-ARBA"/>
</dbReference>
<dbReference type="GO" id="GO:0004721">
    <property type="term" value="F:phosphoprotein phosphatase activity"/>
    <property type="evidence" value="ECO:0007669"/>
    <property type="project" value="UniProtKB-KW"/>
</dbReference>
<keyword evidence="1" id="KW-0904">Protein phosphatase</keyword>
<evidence type="ECO:0000256" key="1">
    <source>
        <dbReference type="ARBA" id="ARBA00022912"/>
    </source>
</evidence>
<dbReference type="InterPro" id="IPR029021">
    <property type="entry name" value="Prot-tyrosine_phosphatase-like"/>
</dbReference>
<dbReference type="PANTHER" id="PTHR47661:SF2">
    <property type="entry name" value="PHOSPHOGLUCAN PHOSPHATASE LSF1, CHLOROPLASTIC"/>
    <property type="match status" value="1"/>
</dbReference>
<dbReference type="Pfam" id="PF16561">
    <property type="entry name" value="AMPK1_CBM"/>
    <property type="match status" value="1"/>
</dbReference>
<dbReference type="Gene3D" id="2.60.40.10">
    <property type="entry name" value="Immunoglobulins"/>
    <property type="match status" value="1"/>
</dbReference>
<feature type="domain" description="PDZ" evidence="2">
    <location>
        <begin position="71"/>
        <end position="152"/>
    </location>
</feature>
<organism evidence="3 4">
    <name type="scientific">Vitis vinifera</name>
    <name type="common">Grape</name>
    <dbReference type="NCBI Taxonomy" id="29760"/>
    <lineage>
        <taxon>Eukaryota</taxon>
        <taxon>Viridiplantae</taxon>
        <taxon>Streptophyta</taxon>
        <taxon>Embryophyta</taxon>
        <taxon>Tracheophyta</taxon>
        <taxon>Spermatophyta</taxon>
        <taxon>Magnoliopsida</taxon>
        <taxon>eudicotyledons</taxon>
        <taxon>Gunneridae</taxon>
        <taxon>Pentapetalae</taxon>
        <taxon>rosids</taxon>
        <taxon>Vitales</taxon>
        <taxon>Vitaceae</taxon>
        <taxon>Viteae</taxon>
        <taxon>Vitis</taxon>
    </lineage>
</organism>
<gene>
    <name evidence="3" type="primary">LSF1_0</name>
    <name evidence="3" type="ORF">CK203_010978</name>
</gene>
<dbReference type="CDD" id="cd02859">
    <property type="entry name" value="E_set_AMPKbeta_like_N"/>
    <property type="match status" value="1"/>
</dbReference>
<keyword evidence="1" id="KW-0378">Hydrolase</keyword>
<dbReference type="SUPFAM" id="SSF81296">
    <property type="entry name" value="E set domains"/>
    <property type="match status" value="1"/>
</dbReference>
<dbReference type="PANTHER" id="PTHR47661">
    <property type="entry name" value="PHOSPHOGLUCAN PHOSPHATASE LSF1, CHLOROPLASTIC"/>
    <property type="match status" value="1"/>
</dbReference>
<dbReference type="SUPFAM" id="SSF50156">
    <property type="entry name" value="PDZ domain-like"/>
    <property type="match status" value="1"/>
</dbReference>
<evidence type="ECO:0000259" key="2">
    <source>
        <dbReference type="PROSITE" id="PS50106"/>
    </source>
</evidence>
<dbReference type="Gene3D" id="3.90.190.10">
    <property type="entry name" value="Protein tyrosine phosphatase superfamily"/>
    <property type="match status" value="1"/>
</dbReference>
<dbReference type="InterPro" id="IPR014756">
    <property type="entry name" value="Ig_E-set"/>
</dbReference>
<proteinExistence type="predicted"/>
<dbReference type="EMBL" id="QGNW01000040">
    <property type="protein sequence ID" value="RVX08829.1"/>
    <property type="molecule type" value="Genomic_DNA"/>
</dbReference>
<dbReference type="InterPro" id="IPR013783">
    <property type="entry name" value="Ig-like_fold"/>
</dbReference>
<evidence type="ECO:0000313" key="4">
    <source>
        <dbReference type="Proteomes" id="UP000288805"/>
    </source>
</evidence>
<comment type="caution">
    <text evidence="3">The sequence shown here is derived from an EMBL/GenBank/DDBJ whole genome shotgun (WGS) entry which is preliminary data.</text>
</comment>
<sequence length="567" mass="63530">MALYPLQLSSSRAFHQSSFLGPFSASSWGRDFLCFPNATAAVTSSKKAIARVYAMSSDTSSSFKMNLNEYMVTLEKPLGIRFALSADGKVFVHALKKGGNAEKSRIIMVGDTLKKASDSPDGGLVEIKDYGDTQKMLEQKTGSFSLVLERPFSPFPIQQLHLMSDLDILFNRGRVPVATWNKTILASNLQTCSDGGGNSGFVTFSPKFITSQGWKFLMGQNGDVNSKMQRNILSPPISQLVCIFSEEESGDVEWLMGAFHWMNILRHWIVLKANYIIITLLVCVTVRCDVQLVYAFNYNDNYATSLRNFLHQGITAILNFQSGIEAENWGINSRSINESCQKFNILMINYPIREVDSYDTSLHAAYNFVTGLHSCRPDRPAIAWATWDLIAMVEKGKHDGPATHAVTFVWNGHEGEEVFLVGDFTANWKEPIKAVHKGGSRYEVEVRLTQGKYYYKFITNGQWRHSTASPTERDERANVNNVIVVGDIASVRPSIQQQKKVSRISDAHVSPLLYSTCWLIASWPCHPKDSNVVKVIERQLTENERFMLAKAARCIAFSVCPIRLAPK</sequence>
<dbReference type="Proteomes" id="UP000288805">
    <property type="component" value="Unassembled WGS sequence"/>
</dbReference>
<reference evidence="3 4" key="1">
    <citation type="journal article" date="2018" name="PLoS Genet.">
        <title>Population sequencing reveals clonal diversity and ancestral inbreeding in the grapevine cultivar Chardonnay.</title>
        <authorList>
            <person name="Roach M.J."/>
            <person name="Johnson D.L."/>
            <person name="Bohlmann J."/>
            <person name="van Vuuren H.J."/>
            <person name="Jones S.J."/>
            <person name="Pretorius I.S."/>
            <person name="Schmidt S.A."/>
            <person name="Borneman A.R."/>
        </authorList>
    </citation>
    <scope>NUCLEOTIDE SEQUENCE [LARGE SCALE GENOMIC DNA]</scope>
    <source>
        <strain evidence="4">cv. Chardonnay</strain>
        <tissue evidence="3">Leaf</tissue>
    </source>
</reference>
<protein>
    <submittedName>
        <fullName evidence="3">Phosphoglucan phosphatase LSF1, chloroplastic</fullName>
    </submittedName>
</protein>
<dbReference type="FunFam" id="2.60.40.10:FF:000972">
    <property type="entry name" value="Phosphoglucan phosphatase LSF1, chloroplastic"/>
    <property type="match status" value="1"/>
</dbReference>
<dbReference type="InterPro" id="IPR032640">
    <property type="entry name" value="AMPK1_CBM"/>
</dbReference>
<dbReference type="PROSITE" id="PS50106">
    <property type="entry name" value="PDZ"/>
    <property type="match status" value="1"/>
</dbReference>
<dbReference type="InterPro" id="IPR036034">
    <property type="entry name" value="PDZ_sf"/>
</dbReference>
<dbReference type="AlphaFoldDB" id="A0A438JIQ3"/>
<evidence type="ECO:0000313" key="3">
    <source>
        <dbReference type="EMBL" id="RVX08829.1"/>
    </source>
</evidence>
<dbReference type="InterPro" id="IPR001478">
    <property type="entry name" value="PDZ"/>
</dbReference>